<sequence>MTSDLRNLVKRERQLFNSLEGSERFLENYDPTKDQKQISIRIQVLDSVYSEFFEVRRKTELLLDTIAVEGEEEIKPETEEDQQRKNLAILSDFEDRYFIVKAGLLELSSKVATTADEASHANNAAFPKVKLPEIKLPVFSGKVRDWITFRDSFRSLIDGNIQLTEMDKFSYLRSSLSGEALQEISSVEISAANYSVAWQALEARYENKKLIVKAHIDALFAVDGLRKESYDGLNRLISEFEKNLQMLDKIGERTADWSTLLVHMVCSRLDPATLRHWETHHNSKNVPTYHNLITFLRNHCAVLQSVAPPKSSQPEQKSLKPTVCQTVFKSSGRCPFCNETWHSAFHCAKFQRMRIAERNEAVTRAKLCRNCFNPGHYARTCERGECHHCHQKHHSMLHGGETRSSVPNSQSRPPTQPQRQQQPQSSSARSNQQTQNTNTATSANSQNTHTRPTTEQPTTSQNLVSLPVTPTQNILLSTALVKIHDRFGKTMLARALLDSCSQHCLMSKNFSSKLSFREIPSHLSVQGIGPSQSVSTKAVTALVEPRTTTVSEFSEEMQFHVLPKLTISLPTAAVDSSKWNLPPSMTLADPCFHEPGPIDLIIGAEYYMDLLCDERQKVTSEGPTLQNTVFGWIVSGRIPDNWASSVVSVTHVCSTAEIQDQLTKFWELETCRTASTHSTEESACEEIFDKTTTRDSEGRFVVTLPKKEHLISQLGESRAVAIRRFMGMERRFATNPALKEEYTKFIREYEDLGHMEQISGDLIGEKEYYLPHHAVLKPESTTTKLRDDIQDISLRFRLHRYALVGDVAKMYRMVLHTEGDRRFLKIVWRDESTEPIRTYQLKTVTYGTASAPYLATKCLQRLSEEGESAYPVAAKVVGKDFYVDDMLSGVDSIDEGRLLIQQMIALLHSAGFTLRKWNSNSGELLKAVPEDLRDGRSILELESATATVKTLGLLWEPGSDQFKFSTPLWNSSSIVTKRSVLSDVSRLFDPLGLVGPVVVQAKIFIQDLWRNQCGWDEALDENLQDQWREYKRNLAGLDTLMIPRWVGFSKGVDVEFHGFCDASNKAYGACIYLRSVSASGEVSVHLLTAKSRVAPLNNPKKAEKHETTPRLELSSALLLAHLYEKVKNALHLDAPSFFWTDSMIVKCWLSSSPSRWKQFVANRVSEIQHITRGGVWSHVAGLENPADIISRGMTPAQLQYEKVWFHGPHWLKLGNEHWPNDQRVQENEIQAEILEEKSVTAALSAVAPNELFGWKSSLMELARTIVYVDRFRSNARPENRNKRRVGAVTSAEIDDALKNLVRISQKESFPQEIADLTRKREVRESSKITRLYPELLDGIMCVGGRLRHAEISPSRKHPYIIDHRHPLAKLIVVYYHQKHLHAGQQLVISAMRERFWITSVRNLVRSVLHECVPCFRVRPQVQQQLMADLPPERVTPCLPFQRVGVDYCGPFMIRYPQRRAQPIKCFVAIYICLVTKAVHLELAADLSTQGFLTTFKRFVSRRGKPQIVMCDNAKNFVGARREIAELHNLVRSKDFQTSVVRSSAEERIEFKFIPARSPNFGGLWESAVKSFKTLLKRSIGVRILLYDEMQTMIVQIEAVLNSRPLTPLSNDPDDFEALTPGHFLIQRPLTALPEPDLDGVPENRLSTWQRIEQLMQRIWQKWSTQYLSDLHNRTKWTKRKDNIAVGTMVVLKEDNLPPLKWPLARVTEIHPGADGNIRVVTVRTKDGSYRRAISKICILPIRENLSPATPAPAEDD</sequence>
<dbReference type="InterPro" id="IPR040676">
    <property type="entry name" value="DUF5641"/>
</dbReference>
<evidence type="ECO:0000313" key="5">
    <source>
        <dbReference type="EnsemblMetazoa" id="AALFPA23_007018.P9300"/>
    </source>
</evidence>
<dbReference type="RefSeq" id="XP_062713304.1">
    <property type="nucleotide sequence ID" value="XM_062857320.1"/>
</dbReference>
<evidence type="ECO:0000256" key="2">
    <source>
        <dbReference type="SAM" id="MobiDB-lite"/>
    </source>
</evidence>
<dbReference type="SMART" id="SM00343">
    <property type="entry name" value="ZnF_C2HC"/>
    <property type="match status" value="2"/>
</dbReference>
<dbReference type="PANTHER" id="PTHR47331">
    <property type="entry name" value="PHD-TYPE DOMAIN-CONTAINING PROTEIN"/>
    <property type="match status" value="1"/>
</dbReference>
<evidence type="ECO:0000259" key="3">
    <source>
        <dbReference type="PROSITE" id="PS50158"/>
    </source>
</evidence>
<dbReference type="PANTHER" id="PTHR47331:SF5">
    <property type="entry name" value="RIBONUCLEASE H"/>
    <property type="match status" value="1"/>
</dbReference>
<dbReference type="GeneID" id="134290246"/>
<feature type="domain" description="CCHC-type" evidence="3">
    <location>
        <begin position="368"/>
        <end position="383"/>
    </location>
</feature>
<dbReference type="Pfam" id="PF17921">
    <property type="entry name" value="Integrase_H2C2"/>
    <property type="match status" value="1"/>
</dbReference>
<name>A0ABM1Y9I2_AEDAL</name>
<dbReference type="InterPro" id="IPR005312">
    <property type="entry name" value="DUF1759"/>
</dbReference>
<reference evidence="5" key="2">
    <citation type="submission" date="2025-05" db="UniProtKB">
        <authorList>
            <consortium name="EnsemblMetazoa"/>
        </authorList>
    </citation>
    <scope>IDENTIFICATION</scope>
    <source>
        <strain evidence="5">Foshan</strain>
    </source>
</reference>
<dbReference type="SUPFAM" id="SSF53098">
    <property type="entry name" value="Ribonuclease H-like"/>
    <property type="match status" value="1"/>
</dbReference>
<dbReference type="SUPFAM" id="SSF56672">
    <property type="entry name" value="DNA/RNA polymerases"/>
    <property type="match status" value="1"/>
</dbReference>
<dbReference type="Pfam" id="PF18701">
    <property type="entry name" value="DUF5641"/>
    <property type="match status" value="1"/>
</dbReference>
<keyword evidence="6" id="KW-1185">Reference proteome</keyword>
<dbReference type="InterPro" id="IPR043502">
    <property type="entry name" value="DNA/RNA_pol_sf"/>
</dbReference>
<dbReference type="InterPro" id="IPR008042">
    <property type="entry name" value="Retrotrans_Pao"/>
</dbReference>
<dbReference type="Pfam" id="PF03564">
    <property type="entry name" value="DUF1759"/>
    <property type="match status" value="1"/>
</dbReference>
<keyword evidence="1" id="KW-0863">Zinc-finger</keyword>
<dbReference type="InterPro" id="IPR036397">
    <property type="entry name" value="RNaseH_sf"/>
</dbReference>
<feature type="domain" description="Integrase catalytic" evidence="4">
    <location>
        <begin position="1435"/>
        <end position="1628"/>
    </location>
</feature>
<accession>A0ABM1Y9I2</accession>
<dbReference type="InterPro" id="IPR012337">
    <property type="entry name" value="RNaseH-like_sf"/>
</dbReference>
<feature type="compositionally biased region" description="Low complexity" evidence="2">
    <location>
        <begin position="407"/>
        <end position="459"/>
    </location>
</feature>
<keyword evidence="1" id="KW-0862">Zinc</keyword>
<dbReference type="Gene3D" id="3.30.420.10">
    <property type="entry name" value="Ribonuclease H-like superfamily/Ribonuclease H"/>
    <property type="match status" value="1"/>
</dbReference>
<reference evidence="6" key="1">
    <citation type="journal article" date="2015" name="Proc. Natl. Acad. Sci. U.S.A.">
        <title>Genome sequence of the Asian Tiger mosquito, Aedes albopictus, reveals insights into its biology, genetics, and evolution.</title>
        <authorList>
            <person name="Chen X.G."/>
            <person name="Jiang X."/>
            <person name="Gu J."/>
            <person name="Xu M."/>
            <person name="Wu Y."/>
            <person name="Deng Y."/>
            <person name="Zhang C."/>
            <person name="Bonizzoni M."/>
            <person name="Dermauw W."/>
            <person name="Vontas J."/>
            <person name="Armbruster P."/>
            <person name="Huang X."/>
            <person name="Yang Y."/>
            <person name="Zhang H."/>
            <person name="He W."/>
            <person name="Peng H."/>
            <person name="Liu Y."/>
            <person name="Wu K."/>
            <person name="Chen J."/>
            <person name="Lirakis M."/>
            <person name="Topalis P."/>
            <person name="Van Leeuwen T."/>
            <person name="Hall A.B."/>
            <person name="Jiang X."/>
            <person name="Thorpe C."/>
            <person name="Mueller R.L."/>
            <person name="Sun C."/>
            <person name="Waterhouse R.M."/>
            <person name="Yan G."/>
            <person name="Tu Z.J."/>
            <person name="Fang X."/>
            <person name="James A.A."/>
        </authorList>
    </citation>
    <scope>NUCLEOTIDE SEQUENCE [LARGE SCALE GENOMIC DNA]</scope>
    <source>
        <strain evidence="6">Foshan</strain>
    </source>
</reference>
<proteinExistence type="predicted"/>
<organism evidence="5 6">
    <name type="scientific">Aedes albopictus</name>
    <name type="common">Asian tiger mosquito</name>
    <name type="synonym">Stegomyia albopicta</name>
    <dbReference type="NCBI Taxonomy" id="7160"/>
    <lineage>
        <taxon>Eukaryota</taxon>
        <taxon>Metazoa</taxon>
        <taxon>Ecdysozoa</taxon>
        <taxon>Arthropoda</taxon>
        <taxon>Hexapoda</taxon>
        <taxon>Insecta</taxon>
        <taxon>Pterygota</taxon>
        <taxon>Neoptera</taxon>
        <taxon>Endopterygota</taxon>
        <taxon>Diptera</taxon>
        <taxon>Nematocera</taxon>
        <taxon>Culicoidea</taxon>
        <taxon>Culicidae</taxon>
        <taxon>Culicinae</taxon>
        <taxon>Aedini</taxon>
        <taxon>Aedes</taxon>
        <taxon>Stegomyia</taxon>
    </lineage>
</organism>
<dbReference type="InterPro" id="IPR041588">
    <property type="entry name" value="Integrase_H2C2"/>
</dbReference>
<keyword evidence="1" id="KW-0479">Metal-binding</keyword>
<protein>
    <recommendedName>
        <fullName evidence="7">Endonuclease</fullName>
    </recommendedName>
</protein>
<dbReference type="Proteomes" id="UP000069940">
    <property type="component" value="Unassembled WGS sequence"/>
</dbReference>
<evidence type="ECO:0000256" key="1">
    <source>
        <dbReference type="PROSITE-ProRule" id="PRU00047"/>
    </source>
</evidence>
<dbReference type="Pfam" id="PF05380">
    <property type="entry name" value="Peptidase_A17"/>
    <property type="match status" value="1"/>
</dbReference>
<dbReference type="EnsemblMetazoa" id="AALFPA23_007018.R9300">
    <property type="protein sequence ID" value="AALFPA23_007018.P9300"/>
    <property type="gene ID" value="AALFPA23_007018"/>
</dbReference>
<dbReference type="InterPro" id="IPR001584">
    <property type="entry name" value="Integrase_cat-core"/>
</dbReference>
<evidence type="ECO:0000313" key="6">
    <source>
        <dbReference type="Proteomes" id="UP000069940"/>
    </source>
</evidence>
<dbReference type="PROSITE" id="PS50994">
    <property type="entry name" value="INTEGRASE"/>
    <property type="match status" value="1"/>
</dbReference>
<dbReference type="PROSITE" id="PS50158">
    <property type="entry name" value="ZF_CCHC"/>
    <property type="match status" value="1"/>
</dbReference>
<evidence type="ECO:0000259" key="4">
    <source>
        <dbReference type="PROSITE" id="PS50994"/>
    </source>
</evidence>
<dbReference type="InterPro" id="IPR001878">
    <property type="entry name" value="Znf_CCHC"/>
</dbReference>
<feature type="region of interest" description="Disordered" evidence="2">
    <location>
        <begin position="397"/>
        <end position="465"/>
    </location>
</feature>
<evidence type="ECO:0008006" key="7">
    <source>
        <dbReference type="Google" id="ProtNLM"/>
    </source>
</evidence>